<dbReference type="RefSeq" id="XP_008710695.1">
    <property type="nucleotide sequence ID" value="XM_008712473.1"/>
</dbReference>
<dbReference type="GO" id="GO:0005730">
    <property type="term" value="C:nucleolus"/>
    <property type="evidence" value="ECO:0007669"/>
    <property type="project" value="UniProtKB-SubCell"/>
</dbReference>
<keyword evidence="8" id="KW-0539">Nucleus</keyword>
<feature type="compositionally biased region" description="Acidic residues" evidence="9">
    <location>
        <begin position="396"/>
        <end position="406"/>
    </location>
</feature>
<dbReference type="InterPro" id="IPR019310">
    <property type="entry name" value="Efg1"/>
</dbReference>
<feature type="compositionally biased region" description="Basic residues" evidence="9">
    <location>
        <begin position="1"/>
        <end position="11"/>
    </location>
</feature>
<feature type="region of interest" description="Disordered" evidence="9">
    <location>
        <begin position="1"/>
        <end position="112"/>
    </location>
</feature>
<feature type="region of interest" description="Disordered" evidence="9">
    <location>
        <begin position="309"/>
        <end position="328"/>
    </location>
</feature>
<evidence type="ECO:0000256" key="4">
    <source>
        <dbReference type="ARBA" id="ARBA00018689"/>
    </source>
</evidence>
<evidence type="ECO:0000256" key="9">
    <source>
        <dbReference type="SAM" id="MobiDB-lite"/>
    </source>
</evidence>
<dbReference type="GO" id="GO:0000462">
    <property type="term" value="P:maturation of SSU-rRNA from tricistronic rRNA transcript (SSU-rRNA, 5.8S rRNA, LSU-rRNA)"/>
    <property type="evidence" value="ECO:0007669"/>
    <property type="project" value="TreeGrafter"/>
</dbReference>
<dbReference type="PANTHER" id="PTHR33911">
    <property type="entry name" value="RRNA-PROCESSING PROTEIN EFG1"/>
    <property type="match status" value="1"/>
</dbReference>
<dbReference type="GeneID" id="19967504"/>
<dbReference type="AlphaFoldDB" id="W2SD84"/>
<keyword evidence="6" id="KW-0698">rRNA processing</keyword>
<comment type="function">
    <text evidence="1">Involved in rRNA processing.</text>
</comment>
<evidence type="ECO:0000256" key="2">
    <source>
        <dbReference type="ARBA" id="ARBA00004604"/>
    </source>
</evidence>
<feature type="region of interest" description="Disordered" evidence="9">
    <location>
        <begin position="248"/>
        <end position="269"/>
    </location>
</feature>
<dbReference type="EMBL" id="KB822711">
    <property type="protein sequence ID" value="ETN45983.1"/>
    <property type="molecule type" value="Genomic_DNA"/>
</dbReference>
<proteinExistence type="inferred from homology"/>
<evidence type="ECO:0000256" key="5">
    <source>
        <dbReference type="ARBA" id="ARBA00019827"/>
    </source>
</evidence>
<dbReference type="InParanoid" id="W2SD84"/>
<feature type="compositionally biased region" description="Polar residues" evidence="9">
    <location>
        <begin position="41"/>
        <end position="93"/>
    </location>
</feature>
<dbReference type="InterPro" id="IPR050786">
    <property type="entry name" value="EFG1_rRNA-proc"/>
</dbReference>
<evidence type="ECO:0000256" key="7">
    <source>
        <dbReference type="ARBA" id="ARBA00023054"/>
    </source>
</evidence>
<reference evidence="10 11" key="1">
    <citation type="submission" date="2013-03" db="EMBL/GenBank/DDBJ databases">
        <title>The Genome Sequence of Phialophora europaea CBS 101466.</title>
        <authorList>
            <consortium name="The Broad Institute Genomics Platform"/>
            <person name="Cuomo C."/>
            <person name="de Hoog S."/>
            <person name="Gorbushina A."/>
            <person name="Walker B."/>
            <person name="Young S.K."/>
            <person name="Zeng Q."/>
            <person name="Gargeya S."/>
            <person name="Fitzgerald M."/>
            <person name="Haas B."/>
            <person name="Abouelleil A."/>
            <person name="Allen A.W."/>
            <person name="Alvarado L."/>
            <person name="Arachchi H.M."/>
            <person name="Berlin A.M."/>
            <person name="Chapman S.B."/>
            <person name="Gainer-Dewar J."/>
            <person name="Goldberg J."/>
            <person name="Griggs A."/>
            <person name="Gujja S."/>
            <person name="Hansen M."/>
            <person name="Howarth C."/>
            <person name="Imamovic A."/>
            <person name="Ireland A."/>
            <person name="Larimer J."/>
            <person name="McCowan C."/>
            <person name="Murphy C."/>
            <person name="Pearson M."/>
            <person name="Poon T.W."/>
            <person name="Priest M."/>
            <person name="Roberts A."/>
            <person name="Saif S."/>
            <person name="Shea T."/>
            <person name="Sisk P."/>
            <person name="Sykes S."/>
            <person name="Wortman J."/>
            <person name="Nusbaum C."/>
            <person name="Birren B."/>
        </authorList>
    </citation>
    <scope>NUCLEOTIDE SEQUENCE [LARGE SCALE GENOMIC DNA]</scope>
    <source>
        <strain evidence="10 11">CBS 101466</strain>
    </source>
</reference>
<evidence type="ECO:0000256" key="3">
    <source>
        <dbReference type="ARBA" id="ARBA00006916"/>
    </source>
</evidence>
<dbReference type="GO" id="GO:0030688">
    <property type="term" value="C:preribosome, small subunit precursor"/>
    <property type="evidence" value="ECO:0007669"/>
    <property type="project" value="TreeGrafter"/>
</dbReference>
<feature type="region of interest" description="Disordered" evidence="9">
    <location>
        <begin position="129"/>
        <end position="150"/>
    </location>
</feature>
<gene>
    <name evidence="10" type="ORF">HMPREF1541_00165</name>
</gene>
<dbReference type="eggNOG" id="KOG4484">
    <property type="taxonomic scope" value="Eukaryota"/>
</dbReference>
<evidence type="ECO:0000313" key="10">
    <source>
        <dbReference type="EMBL" id="ETN45983.1"/>
    </source>
</evidence>
<dbReference type="PANTHER" id="PTHR33911:SF1">
    <property type="entry name" value="RRNA-PROCESSING PROTEIN EFG1"/>
    <property type="match status" value="1"/>
</dbReference>
<feature type="region of interest" description="Disordered" evidence="9">
    <location>
        <begin position="374"/>
        <end position="429"/>
    </location>
</feature>
<protein>
    <recommendedName>
        <fullName evidence="4">rRNA-processing protein EFG1</fullName>
    </recommendedName>
    <alternativeName>
        <fullName evidence="5">rRNA-processing protein efg1</fullName>
    </alternativeName>
</protein>
<dbReference type="STRING" id="1220924.W2SD84"/>
<dbReference type="HOGENOM" id="CLU_639376_0_0_1"/>
<evidence type="ECO:0000256" key="8">
    <source>
        <dbReference type="ARBA" id="ARBA00023242"/>
    </source>
</evidence>
<dbReference type="Proteomes" id="UP000030752">
    <property type="component" value="Unassembled WGS sequence"/>
</dbReference>
<evidence type="ECO:0000313" key="11">
    <source>
        <dbReference type="Proteomes" id="UP000030752"/>
    </source>
</evidence>
<dbReference type="Pfam" id="PF10153">
    <property type="entry name" value="Efg1"/>
    <property type="match status" value="1"/>
</dbReference>
<comment type="subcellular location">
    <subcellularLocation>
        <location evidence="2">Nucleus</location>
        <location evidence="2">Nucleolus</location>
    </subcellularLocation>
</comment>
<comment type="similarity">
    <text evidence="3">Belongs to the EFG1 family.</text>
</comment>
<keyword evidence="7" id="KW-0175">Coiled coil</keyword>
<name>W2SD84_CYPE1</name>
<evidence type="ECO:0000256" key="6">
    <source>
        <dbReference type="ARBA" id="ARBA00022552"/>
    </source>
</evidence>
<accession>W2SD84</accession>
<organism evidence="10 11">
    <name type="scientific">Cyphellophora europaea (strain CBS 101466)</name>
    <name type="common">Phialophora europaea</name>
    <dbReference type="NCBI Taxonomy" id="1220924"/>
    <lineage>
        <taxon>Eukaryota</taxon>
        <taxon>Fungi</taxon>
        <taxon>Dikarya</taxon>
        <taxon>Ascomycota</taxon>
        <taxon>Pezizomycotina</taxon>
        <taxon>Eurotiomycetes</taxon>
        <taxon>Chaetothyriomycetidae</taxon>
        <taxon>Chaetothyriales</taxon>
        <taxon>Cyphellophoraceae</taxon>
        <taxon>Cyphellophora</taxon>
    </lineage>
</organism>
<keyword evidence="11" id="KW-1185">Reference proteome</keyword>
<sequence length="429" mass="47176">MSGTHPAKKRRTETWSPDRSARGLPPPSNRDFSNQRDQRSYNRNGRQSYRPSTSNSDRTSAPKSKPYSRSYQPHGQNNAHTTRSRKSNPSTRIRSLRKQLAHASAATLPANILMEKERELQYLIDTQAQAKSSGRAGRPAGTGVNGAKVAKRGTKEKKMLGKYHMVRFFERKKAERELKKARKAVAALEAEAEGGLGEMDDKEASASDKKHRSMKELADEVRARETDLLYCIYAPLGEKYISLFAGTAGAPSRENNPTEAPTSDKKRKADMLEARVQNPEVVRLNTRSNASESDDFRPPHWHAVRAILDTSTADPSAGTKKEPDEQDVGVMQVPADNDAWTSVAVTEAQLQKLDALRERQNAAGDDAAHADLAVRARISEARPTWQQETDAPIDPADADAASDDDDHGGMALDAGEASESDGDGGFFER</sequence>
<dbReference type="OrthoDB" id="47732at2759"/>
<dbReference type="VEuPathDB" id="FungiDB:HMPREF1541_00165"/>
<evidence type="ECO:0000256" key="1">
    <source>
        <dbReference type="ARBA" id="ARBA00002773"/>
    </source>
</evidence>